<comment type="subcellular location">
    <subcellularLocation>
        <location evidence="1">Cell membrane</location>
        <topology evidence="1">Multi-pass membrane protein</topology>
    </subcellularLocation>
</comment>
<keyword evidence="2" id="KW-0813">Transport</keyword>
<reference evidence="12 13" key="1">
    <citation type="submission" date="2016-10" db="EMBL/GenBank/DDBJ databases">
        <authorList>
            <person name="de Groot N.N."/>
        </authorList>
    </citation>
    <scope>NUCLEOTIDE SEQUENCE [LARGE SCALE GENOMIC DNA]</scope>
    <source>
        <strain evidence="12 13">CGMCC 1.9113</strain>
    </source>
</reference>
<keyword evidence="8 10" id="KW-0472">Membrane</keyword>
<dbReference type="PANTHER" id="PTHR10110">
    <property type="entry name" value="SODIUM/HYDROGEN EXCHANGER"/>
    <property type="match status" value="1"/>
</dbReference>
<dbReference type="GO" id="GO:0015385">
    <property type="term" value="F:sodium:proton antiporter activity"/>
    <property type="evidence" value="ECO:0007669"/>
    <property type="project" value="InterPro"/>
</dbReference>
<name>A0A1I5TAU2_9SPHN</name>
<keyword evidence="6" id="KW-0915">Sodium</keyword>
<keyword evidence="7" id="KW-0406">Ion transport</keyword>
<feature type="transmembrane region" description="Helical" evidence="10">
    <location>
        <begin position="303"/>
        <end position="324"/>
    </location>
</feature>
<evidence type="ECO:0000256" key="9">
    <source>
        <dbReference type="ARBA" id="ARBA00023201"/>
    </source>
</evidence>
<evidence type="ECO:0000313" key="12">
    <source>
        <dbReference type="EMBL" id="SFP80140.1"/>
    </source>
</evidence>
<feature type="transmembrane region" description="Helical" evidence="10">
    <location>
        <begin position="209"/>
        <end position="227"/>
    </location>
</feature>
<organism evidence="12 13">
    <name type="scientific">Sphingomonas rubra</name>
    <dbReference type="NCBI Taxonomy" id="634430"/>
    <lineage>
        <taxon>Bacteria</taxon>
        <taxon>Pseudomonadati</taxon>
        <taxon>Pseudomonadota</taxon>
        <taxon>Alphaproteobacteria</taxon>
        <taxon>Sphingomonadales</taxon>
        <taxon>Sphingomonadaceae</taxon>
        <taxon>Sphingomonas</taxon>
    </lineage>
</organism>
<feature type="transmembrane region" description="Helical" evidence="10">
    <location>
        <begin position="151"/>
        <end position="173"/>
    </location>
</feature>
<protein>
    <submittedName>
        <fullName evidence="12">Monovalent cation:H+ antiporter, CPA1 family</fullName>
    </submittedName>
</protein>
<feature type="transmembrane region" description="Helical" evidence="10">
    <location>
        <begin position="54"/>
        <end position="71"/>
    </location>
</feature>
<feature type="transmembrane region" description="Helical" evidence="10">
    <location>
        <begin position="111"/>
        <end position="131"/>
    </location>
</feature>
<evidence type="ECO:0000256" key="5">
    <source>
        <dbReference type="ARBA" id="ARBA00022989"/>
    </source>
</evidence>
<dbReference type="GO" id="GO:0005886">
    <property type="term" value="C:plasma membrane"/>
    <property type="evidence" value="ECO:0007669"/>
    <property type="project" value="UniProtKB-SubCell"/>
</dbReference>
<feature type="transmembrane region" description="Helical" evidence="10">
    <location>
        <begin position="263"/>
        <end position="283"/>
    </location>
</feature>
<sequence>MIIFDTILLLLFGAALLSILAGRIGVPYPTLLALGGVALALIPGTPRLDLPPDLILALFVAPVLLDAAHDTSLRDLRANWRPVLSLVLVAVGLTTIAVAVVTRVFLPDMPWAAAIALGALLAPPDAVAALAVMRSVAPPHRIRSILEGESLLNDASSLLVYNLAVAAVAVGAFRPADAVPAFALVTVGSVVVGWVLAKLVIRLTAPIDHPAIATIIQFVTTFGVWILAERLELSGVVTIVVFGLTAGRRSSSSSHTSVRVLSFATWETLTLVLNVLAFTMIGLQLRPILDRLDGGERATYPLYALAILGVVIIVRLAWVLFYGASHRLSRKPDDALRSWAGTLKSGVLVGWSGMRGIVTLAAALAVPEGFPYRDFILLVAFVVVLGTLVIQGLTLKPLLRALRFPADTIVSDEMATARAGAIDAAMRTLDNNASPAAERLRQEYREALGVARAGDDPRGSSDNTLRQRMIPASRHAIDTLRAKGTIGDEAYRAVEEELDWLELSSRPSASA</sequence>
<feature type="transmembrane region" description="Helical" evidence="10">
    <location>
        <begin position="345"/>
        <end position="363"/>
    </location>
</feature>
<dbReference type="STRING" id="634430.SAMN04488241_107187"/>
<dbReference type="EMBL" id="FOXP01000007">
    <property type="protein sequence ID" value="SFP80140.1"/>
    <property type="molecule type" value="Genomic_DNA"/>
</dbReference>
<keyword evidence="3" id="KW-1003">Cell membrane</keyword>
<feature type="transmembrane region" description="Helical" evidence="10">
    <location>
        <begin position="233"/>
        <end position="251"/>
    </location>
</feature>
<evidence type="ECO:0000256" key="8">
    <source>
        <dbReference type="ARBA" id="ARBA00023136"/>
    </source>
</evidence>
<evidence type="ECO:0000256" key="10">
    <source>
        <dbReference type="SAM" id="Phobius"/>
    </source>
</evidence>
<dbReference type="Pfam" id="PF00999">
    <property type="entry name" value="Na_H_Exchanger"/>
    <property type="match status" value="1"/>
</dbReference>
<evidence type="ECO:0000256" key="4">
    <source>
        <dbReference type="ARBA" id="ARBA00022692"/>
    </source>
</evidence>
<evidence type="ECO:0000256" key="6">
    <source>
        <dbReference type="ARBA" id="ARBA00023053"/>
    </source>
</evidence>
<dbReference type="OrthoDB" id="9809206at2"/>
<dbReference type="Gene3D" id="6.10.140.1330">
    <property type="match status" value="1"/>
</dbReference>
<evidence type="ECO:0000256" key="3">
    <source>
        <dbReference type="ARBA" id="ARBA00022475"/>
    </source>
</evidence>
<evidence type="ECO:0000259" key="11">
    <source>
        <dbReference type="Pfam" id="PF00999"/>
    </source>
</evidence>
<dbReference type="GO" id="GO:0015386">
    <property type="term" value="F:potassium:proton antiporter activity"/>
    <property type="evidence" value="ECO:0007669"/>
    <property type="project" value="TreeGrafter"/>
</dbReference>
<keyword evidence="5 10" id="KW-1133">Transmembrane helix</keyword>
<dbReference type="RefSeq" id="WP_093333588.1">
    <property type="nucleotide sequence ID" value="NZ_FOXP01000007.1"/>
</dbReference>
<gene>
    <name evidence="12" type="ORF">SAMN04488241_107187</name>
</gene>
<feature type="transmembrane region" description="Helical" evidence="10">
    <location>
        <begin position="83"/>
        <end position="105"/>
    </location>
</feature>
<feature type="transmembrane region" description="Helical" evidence="10">
    <location>
        <begin position="179"/>
        <end position="197"/>
    </location>
</feature>
<proteinExistence type="predicted"/>
<evidence type="ECO:0000256" key="1">
    <source>
        <dbReference type="ARBA" id="ARBA00004651"/>
    </source>
</evidence>
<dbReference type="PANTHER" id="PTHR10110:SF86">
    <property type="entry name" value="SODIUM_HYDROGEN EXCHANGER 7"/>
    <property type="match status" value="1"/>
</dbReference>
<keyword evidence="4 10" id="KW-0812">Transmembrane</keyword>
<evidence type="ECO:0000256" key="7">
    <source>
        <dbReference type="ARBA" id="ARBA00023065"/>
    </source>
</evidence>
<evidence type="ECO:0000256" key="2">
    <source>
        <dbReference type="ARBA" id="ARBA00022448"/>
    </source>
</evidence>
<evidence type="ECO:0000313" key="13">
    <source>
        <dbReference type="Proteomes" id="UP000199586"/>
    </source>
</evidence>
<dbReference type="AlphaFoldDB" id="A0A1I5TAU2"/>
<keyword evidence="9" id="KW-0739">Sodium transport</keyword>
<dbReference type="Proteomes" id="UP000199586">
    <property type="component" value="Unassembled WGS sequence"/>
</dbReference>
<dbReference type="GO" id="GO:0098719">
    <property type="term" value="P:sodium ion import across plasma membrane"/>
    <property type="evidence" value="ECO:0007669"/>
    <property type="project" value="TreeGrafter"/>
</dbReference>
<keyword evidence="13" id="KW-1185">Reference proteome</keyword>
<feature type="transmembrane region" description="Helical" evidence="10">
    <location>
        <begin position="375"/>
        <end position="395"/>
    </location>
</feature>
<accession>A0A1I5TAU2</accession>
<feature type="domain" description="Cation/H+ exchanger transmembrane" evidence="11">
    <location>
        <begin position="14"/>
        <end position="400"/>
    </location>
</feature>
<dbReference type="InterPro" id="IPR018422">
    <property type="entry name" value="Cation/H_exchanger_CPA1"/>
</dbReference>
<dbReference type="GO" id="GO:0051453">
    <property type="term" value="P:regulation of intracellular pH"/>
    <property type="evidence" value="ECO:0007669"/>
    <property type="project" value="TreeGrafter"/>
</dbReference>
<dbReference type="InterPro" id="IPR006153">
    <property type="entry name" value="Cation/H_exchanger_TM"/>
</dbReference>